<accession>A0A2P2NBT9</accession>
<protein>
    <submittedName>
        <fullName evidence="1">Uncharacterized protein</fullName>
    </submittedName>
</protein>
<proteinExistence type="predicted"/>
<dbReference type="AlphaFoldDB" id="A0A2P2NBT9"/>
<evidence type="ECO:0000313" key="1">
    <source>
        <dbReference type="EMBL" id="MBX39924.1"/>
    </source>
</evidence>
<reference evidence="1" key="1">
    <citation type="submission" date="2018-02" db="EMBL/GenBank/DDBJ databases">
        <title>Rhizophora mucronata_Transcriptome.</title>
        <authorList>
            <person name="Meera S.P."/>
            <person name="Sreeshan A."/>
            <person name="Augustine A."/>
        </authorList>
    </citation>
    <scope>NUCLEOTIDE SEQUENCE</scope>
    <source>
        <tissue evidence="1">Leaf</tissue>
    </source>
</reference>
<organism evidence="1">
    <name type="scientific">Rhizophora mucronata</name>
    <name type="common">Asiatic mangrove</name>
    <dbReference type="NCBI Taxonomy" id="61149"/>
    <lineage>
        <taxon>Eukaryota</taxon>
        <taxon>Viridiplantae</taxon>
        <taxon>Streptophyta</taxon>
        <taxon>Embryophyta</taxon>
        <taxon>Tracheophyta</taxon>
        <taxon>Spermatophyta</taxon>
        <taxon>Magnoliopsida</taxon>
        <taxon>eudicotyledons</taxon>
        <taxon>Gunneridae</taxon>
        <taxon>Pentapetalae</taxon>
        <taxon>rosids</taxon>
        <taxon>fabids</taxon>
        <taxon>Malpighiales</taxon>
        <taxon>Rhizophoraceae</taxon>
        <taxon>Rhizophora</taxon>
    </lineage>
</organism>
<sequence length="39" mass="4419">MLVGLSDEPSMKLWSLQPVLRISMCYFVCHHQTALTALV</sequence>
<name>A0A2P2NBT9_RHIMU</name>
<dbReference type="EMBL" id="GGEC01059440">
    <property type="protein sequence ID" value="MBX39924.1"/>
    <property type="molecule type" value="Transcribed_RNA"/>
</dbReference>